<reference evidence="1 2" key="1">
    <citation type="submission" date="2016-03" db="EMBL/GenBank/DDBJ databases">
        <authorList>
            <person name="Ploux O."/>
        </authorList>
    </citation>
    <scope>NUCLEOTIDE SEQUENCE [LARGE SCALE GENOMIC DNA]</scope>
    <source>
        <strain evidence="1 2">R0</strain>
    </source>
</reference>
<organism evidence="1 2">
    <name type="scientific">Bdellovibrio bacteriovorus</name>
    <dbReference type="NCBI Taxonomy" id="959"/>
    <lineage>
        <taxon>Bacteria</taxon>
        <taxon>Pseudomonadati</taxon>
        <taxon>Bdellovibrionota</taxon>
        <taxon>Bdellovibrionia</taxon>
        <taxon>Bdellovibrionales</taxon>
        <taxon>Pseudobdellovibrionaceae</taxon>
        <taxon>Bdellovibrio</taxon>
    </lineage>
</organism>
<dbReference type="AlphaFoldDB" id="A0A150WLX6"/>
<dbReference type="Proteomes" id="UP000075320">
    <property type="component" value="Unassembled WGS sequence"/>
</dbReference>
<comment type="caution">
    <text evidence="1">The sequence shown here is derived from an EMBL/GenBank/DDBJ whole genome shotgun (WGS) entry which is preliminary data.</text>
</comment>
<dbReference type="EMBL" id="LUKE01000002">
    <property type="protein sequence ID" value="KYG64892.1"/>
    <property type="molecule type" value="Genomic_DNA"/>
</dbReference>
<accession>A0A150WLX6</accession>
<keyword evidence="2" id="KW-1185">Reference proteome</keyword>
<protein>
    <recommendedName>
        <fullName evidence="3">Lipoprotein</fullName>
    </recommendedName>
</protein>
<evidence type="ECO:0000313" key="1">
    <source>
        <dbReference type="EMBL" id="KYG64892.1"/>
    </source>
</evidence>
<evidence type="ECO:0000313" key="2">
    <source>
        <dbReference type="Proteomes" id="UP000075320"/>
    </source>
</evidence>
<gene>
    <name evidence="1" type="ORF">AZI86_11880</name>
</gene>
<dbReference type="RefSeq" id="WP_061835403.1">
    <property type="nucleotide sequence ID" value="NZ_LUKE01000002.1"/>
</dbReference>
<dbReference type="OrthoDB" id="5293873at2"/>
<dbReference type="PROSITE" id="PS51257">
    <property type="entry name" value="PROKAR_LIPOPROTEIN"/>
    <property type="match status" value="1"/>
</dbReference>
<name>A0A150WLX6_BDEBC</name>
<sequence>MKSVVVGVLLCVTVSGCTVYRSEGRKQFESEAPTKLKTSALVETSAQPFELVSCKKETRLETWLNEEFPAATYEMVVVEQDLEIWRTFRGKTVEVKALQRSQNATTSCIYRFSSDKIWNLYKNQFVKELENNLMTLD</sequence>
<evidence type="ECO:0008006" key="3">
    <source>
        <dbReference type="Google" id="ProtNLM"/>
    </source>
</evidence>
<proteinExistence type="predicted"/>